<dbReference type="AlphaFoldDB" id="A0A0D8J6Z2"/>
<evidence type="ECO:0000313" key="1">
    <source>
        <dbReference type="EMBL" id="KJF42554.1"/>
    </source>
</evidence>
<dbReference type="Proteomes" id="UP000032544">
    <property type="component" value="Unassembled WGS sequence"/>
</dbReference>
<keyword evidence="2" id="KW-1185">Reference proteome</keyword>
<sequence>MYSLIVILTENKKTKKSFTKAFENKQLVRKQLKTENMKTRFNLKTVALIIAVIFTVGTANATEKVTKASGHENIVEASLNLESWMTNDAIWSTSDVTNFVEAQEESLNLENWMTNSDVWSTSIDWAANTTEANLEMEAWMTDEVAWEVAPTEIAETEGQLSLEDWMINEKVWNL</sequence>
<dbReference type="EMBL" id="JRHC01000005">
    <property type="protein sequence ID" value="KJF42554.1"/>
    <property type="molecule type" value="Genomic_DNA"/>
</dbReference>
<reference evidence="1 2" key="1">
    <citation type="submission" date="2014-09" db="EMBL/GenBank/DDBJ databases">
        <title>Draft Genome Sequence of Draconibacterium sp. JN14CK-3.</title>
        <authorList>
            <person name="Dong C."/>
            <person name="Lai Q."/>
            <person name="Shao Z."/>
        </authorList>
    </citation>
    <scope>NUCLEOTIDE SEQUENCE [LARGE SCALE GENOMIC DNA]</scope>
    <source>
        <strain evidence="1 2">JN14CK-3</strain>
    </source>
</reference>
<dbReference type="STRING" id="1544798.LH29_18580"/>
<protein>
    <submittedName>
        <fullName evidence="1">Uncharacterized protein</fullName>
    </submittedName>
</protein>
<evidence type="ECO:0000313" key="2">
    <source>
        <dbReference type="Proteomes" id="UP000032544"/>
    </source>
</evidence>
<comment type="caution">
    <text evidence="1">The sequence shown here is derived from an EMBL/GenBank/DDBJ whole genome shotgun (WGS) entry which is preliminary data.</text>
</comment>
<organism evidence="1 2">
    <name type="scientific">Draconibacterium sediminis</name>
    <dbReference type="NCBI Taxonomy" id="1544798"/>
    <lineage>
        <taxon>Bacteria</taxon>
        <taxon>Pseudomonadati</taxon>
        <taxon>Bacteroidota</taxon>
        <taxon>Bacteroidia</taxon>
        <taxon>Marinilabiliales</taxon>
        <taxon>Prolixibacteraceae</taxon>
        <taxon>Draconibacterium</taxon>
    </lineage>
</organism>
<name>A0A0D8J6Z2_9BACT</name>
<gene>
    <name evidence="1" type="ORF">LH29_18580</name>
</gene>
<accession>A0A0D8J6Z2</accession>
<proteinExistence type="predicted"/>